<dbReference type="Proteomes" id="UP000199092">
    <property type="component" value="Chromosome I"/>
</dbReference>
<evidence type="ECO:0000313" key="1">
    <source>
        <dbReference type="EMBL" id="SDT02857.1"/>
    </source>
</evidence>
<reference evidence="1 2" key="1">
    <citation type="submission" date="2016-10" db="EMBL/GenBank/DDBJ databases">
        <authorList>
            <person name="de Groot N.N."/>
        </authorList>
    </citation>
    <scope>NUCLEOTIDE SEQUENCE [LARGE SCALE GENOMIC DNA]</scope>
    <source>
        <strain evidence="1 2">DSM 21741</strain>
    </source>
</reference>
<name>A0A1H1X0I3_9ACTN</name>
<protein>
    <submittedName>
        <fullName evidence="1">Uncharacterized protein</fullName>
    </submittedName>
</protein>
<accession>A0A1H1X0I3</accession>
<dbReference type="RefSeq" id="WP_091413711.1">
    <property type="nucleotide sequence ID" value="NZ_LT629749.1"/>
</dbReference>
<evidence type="ECO:0000313" key="2">
    <source>
        <dbReference type="Proteomes" id="UP000199092"/>
    </source>
</evidence>
<dbReference type="AlphaFoldDB" id="A0A1H1X0I3"/>
<organism evidence="1 2">
    <name type="scientific">Friedmanniella luteola</name>
    <dbReference type="NCBI Taxonomy" id="546871"/>
    <lineage>
        <taxon>Bacteria</taxon>
        <taxon>Bacillati</taxon>
        <taxon>Actinomycetota</taxon>
        <taxon>Actinomycetes</taxon>
        <taxon>Propionibacteriales</taxon>
        <taxon>Nocardioidaceae</taxon>
        <taxon>Friedmanniella</taxon>
    </lineage>
</organism>
<dbReference type="OrthoDB" id="5144898at2"/>
<proteinExistence type="predicted"/>
<keyword evidence="2" id="KW-1185">Reference proteome</keyword>
<sequence length="179" mass="19763">MPTPTKTAWWSRSRGLPADAHASWLASMRESPGRTPRILAWAGEGERLAIGSPAVLSTGGVAGWQHVGWHEIERGGWNDELRRLSWVRLDGRRGEVELAEPGRLPELFRERVEATIVVRQFVPLAGERGVTISARRPLDGGGPLLWHTSLTRGLSWQTAGVQEAVDDALAATRSEFDMR</sequence>
<dbReference type="EMBL" id="LT629749">
    <property type="protein sequence ID" value="SDT02857.1"/>
    <property type="molecule type" value="Genomic_DNA"/>
</dbReference>
<dbReference type="STRING" id="546871.SAMN04488543_2877"/>
<gene>
    <name evidence="1" type="ORF">SAMN04488543_2877</name>
</gene>